<organism evidence="1 2">
    <name type="scientific">Sanguibacter inulinus</name>
    <dbReference type="NCBI Taxonomy" id="60922"/>
    <lineage>
        <taxon>Bacteria</taxon>
        <taxon>Bacillati</taxon>
        <taxon>Actinomycetota</taxon>
        <taxon>Actinomycetes</taxon>
        <taxon>Micrococcales</taxon>
        <taxon>Sanguibacteraceae</taxon>
        <taxon>Sanguibacter</taxon>
    </lineage>
</organism>
<keyword evidence="2" id="KW-1185">Reference proteome</keyword>
<evidence type="ECO:0000313" key="1">
    <source>
        <dbReference type="EMBL" id="NYS94044.1"/>
    </source>
</evidence>
<comment type="caution">
    <text evidence="1">The sequence shown here is derived from an EMBL/GenBank/DDBJ whole genome shotgun (WGS) entry which is preliminary data.</text>
</comment>
<gene>
    <name evidence="1" type="ORF">HZZ10_11000</name>
</gene>
<dbReference type="Gene3D" id="3.40.50.620">
    <property type="entry name" value="HUPs"/>
    <property type="match status" value="1"/>
</dbReference>
<protein>
    <submittedName>
        <fullName evidence="1">Uncharacterized protein</fullName>
    </submittedName>
</protein>
<dbReference type="InterPro" id="IPR014729">
    <property type="entry name" value="Rossmann-like_a/b/a_fold"/>
</dbReference>
<dbReference type="AlphaFoldDB" id="A0A853EW57"/>
<evidence type="ECO:0000313" key="2">
    <source>
        <dbReference type="Proteomes" id="UP000561011"/>
    </source>
</evidence>
<name>A0A853EW57_9MICO</name>
<proteinExistence type="predicted"/>
<dbReference type="Proteomes" id="UP000561011">
    <property type="component" value="Unassembled WGS sequence"/>
</dbReference>
<dbReference type="SUPFAM" id="SSF52402">
    <property type="entry name" value="Adenine nucleotide alpha hydrolases-like"/>
    <property type="match status" value="1"/>
</dbReference>
<dbReference type="RefSeq" id="WP_179913539.1">
    <property type="nucleotide sequence ID" value="NZ_JACBYE010000024.1"/>
</dbReference>
<dbReference type="EMBL" id="JACBYE010000024">
    <property type="protein sequence ID" value="NYS94044.1"/>
    <property type="molecule type" value="Genomic_DNA"/>
</dbReference>
<accession>A0A853EW57</accession>
<reference evidence="1 2" key="1">
    <citation type="submission" date="2020-07" db="EMBL/GenBank/DDBJ databases">
        <title>MOT database genomes.</title>
        <authorList>
            <person name="Joseph S."/>
            <person name="Aduse-Opoku J."/>
            <person name="Hashim A."/>
            <person name="Wade W."/>
            <person name="Curtis M."/>
        </authorList>
    </citation>
    <scope>NUCLEOTIDE SEQUENCE [LARGE SCALE GENOMIC DNA]</scope>
    <source>
        <strain evidence="1 2">DSM 100099</strain>
    </source>
</reference>
<sequence length="161" mass="17268">MTDTILVLTEDTLATTDVQNIVNLYGDEDLAFQVLVPADTEQNLLGAIFNHLGSGQFKEAWETATEGVPSRTEATAEASEQLATSIAEFEAAGYTASGTLVEEDPLPALRSAVAGGGIREVVVVTYPNIVEDTFHRDWASKAREELQVPVLHLYSGTSELG</sequence>